<dbReference type="Proteomes" id="UP000183015">
    <property type="component" value="Unassembled WGS sequence"/>
</dbReference>
<dbReference type="OrthoDB" id="3360519at2"/>
<dbReference type="RefSeq" id="WP_042449629.1">
    <property type="nucleotide sequence ID" value="NZ_BBPN01000016.1"/>
</dbReference>
<evidence type="ECO:0000313" key="1">
    <source>
        <dbReference type="EMBL" id="SEM68373.1"/>
    </source>
</evidence>
<reference evidence="2" key="1">
    <citation type="submission" date="2016-10" db="EMBL/GenBank/DDBJ databases">
        <authorList>
            <person name="Varghese N."/>
        </authorList>
    </citation>
    <scope>NUCLEOTIDE SEQUENCE [LARGE SCALE GENOMIC DNA]</scope>
    <source>
        <strain evidence="2">DSM 45096 / BCRC 16803 / CGMCC 4.1857 / CIP 109030 / JCM 12277 / KCTC 19219 / NBRC 100920 / 33214</strain>
    </source>
</reference>
<sequence>MEIKTLEELQAPDERTLVFSPLGLGGKMRPQDAADFQQRVVARAQLADDVAETTRAKFEQLRAAYVRGVLCYELFTLVEDQAQLALEQALRDRFAARYLGQDVEVRDRRGRVHRIAMASYPAFFERFRELKGVEIRTGAPADWVRFNGMLGGLLSWARHEGLLRGQRNRTLEPVLQDMRNHVAHGSYGLSTPVDAARTLSDLAEIINHLWGHPTPGGRLYPAPVERGVVALGWSKSGDRICAARAEDLTAEGEDDELTWLVIRAVYDDPGLMEYDARHATTRFPAQYLWGPGPRAEAAAWLALDRPEPDQRDHLDQVVLVRSVDGEVGLPMYPAIAAGLPAGEQAGTWYAVRVDRPLDALGHVRALAAGGPGHRADGECRGCPAETLAVGDITAVLQAAGRAGAAVAAVEVPDVRTPFAERYTRR</sequence>
<dbReference type="EMBL" id="FOAZ01000043">
    <property type="protein sequence ID" value="SEM68373.1"/>
    <property type="molecule type" value="Genomic_DNA"/>
</dbReference>
<dbReference type="eggNOG" id="ENOG5033RC7">
    <property type="taxonomic scope" value="Bacteria"/>
</dbReference>
<accession>A0A1H8ACU0</accession>
<keyword evidence="2" id="KW-1185">Reference proteome</keyword>
<proteinExistence type="predicted"/>
<protein>
    <submittedName>
        <fullName evidence="1">Uncharacterized protein</fullName>
    </submittedName>
</protein>
<name>A0A1H8ACU0_STRJI</name>
<organism evidence="1 2">
    <name type="scientific">Streptacidiphilus jiangxiensis</name>
    <dbReference type="NCBI Taxonomy" id="235985"/>
    <lineage>
        <taxon>Bacteria</taxon>
        <taxon>Bacillati</taxon>
        <taxon>Actinomycetota</taxon>
        <taxon>Actinomycetes</taxon>
        <taxon>Kitasatosporales</taxon>
        <taxon>Streptomycetaceae</taxon>
        <taxon>Streptacidiphilus</taxon>
    </lineage>
</organism>
<evidence type="ECO:0000313" key="2">
    <source>
        <dbReference type="Proteomes" id="UP000183015"/>
    </source>
</evidence>
<gene>
    <name evidence="1" type="ORF">SAMN05414137_14331</name>
</gene>
<dbReference type="AlphaFoldDB" id="A0A1H8ACU0"/>